<gene>
    <name evidence="1" type="ORF">BC936DRAFT_137930</name>
</gene>
<keyword evidence="2" id="KW-1185">Reference proteome</keyword>
<evidence type="ECO:0000313" key="1">
    <source>
        <dbReference type="EMBL" id="RUP42895.1"/>
    </source>
</evidence>
<organism evidence="1 2">
    <name type="scientific">Jimgerdemannia flammicorona</name>
    <dbReference type="NCBI Taxonomy" id="994334"/>
    <lineage>
        <taxon>Eukaryota</taxon>
        <taxon>Fungi</taxon>
        <taxon>Fungi incertae sedis</taxon>
        <taxon>Mucoromycota</taxon>
        <taxon>Mucoromycotina</taxon>
        <taxon>Endogonomycetes</taxon>
        <taxon>Endogonales</taxon>
        <taxon>Endogonaceae</taxon>
        <taxon>Jimgerdemannia</taxon>
    </lineage>
</organism>
<proteinExistence type="predicted"/>
<protein>
    <submittedName>
        <fullName evidence="1">Uncharacterized protein</fullName>
    </submittedName>
</protein>
<comment type="caution">
    <text evidence="1">The sequence shown here is derived from an EMBL/GenBank/DDBJ whole genome shotgun (WGS) entry which is preliminary data.</text>
</comment>
<dbReference type="AlphaFoldDB" id="A0A433CWD5"/>
<reference evidence="1 2" key="1">
    <citation type="journal article" date="2018" name="New Phytol.">
        <title>Phylogenomics of Endogonaceae and evolution of mycorrhizas within Mucoromycota.</title>
        <authorList>
            <person name="Chang Y."/>
            <person name="Desiro A."/>
            <person name="Na H."/>
            <person name="Sandor L."/>
            <person name="Lipzen A."/>
            <person name="Clum A."/>
            <person name="Barry K."/>
            <person name="Grigoriev I.V."/>
            <person name="Martin F.M."/>
            <person name="Stajich J.E."/>
            <person name="Smith M.E."/>
            <person name="Bonito G."/>
            <person name="Spatafora J.W."/>
        </authorList>
    </citation>
    <scope>NUCLEOTIDE SEQUENCE [LARGE SCALE GENOMIC DNA]</scope>
    <source>
        <strain evidence="1 2">GMNB39</strain>
    </source>
</reference>
<dbReference type="EMBL" id="RBNI01012173">
    <property type="protein sequence ID" value="RUP42895.1"/>
    <property type="molecule type" value="Genomic_DNA"/>
</dbReference>
<name>A0A433CWD5_9FUNG</name>
<accession>A0A433CWD5</accession>
<dbReference type="Proteomes" id="UP000268093">
    <property type="component" value="Unassembled WGS sequence"/>
</dbReference>
<evidence type="ECO:0000313" key="2">
    <source>
        <dbReference type="Proteomes" id="UP000268093"/>
    </source>
</evidence>
<sequence>MKNVVGEVEREGGLPNPFATPRMMRGDSEERFGAGVGVGSPEEEDEEEEVENMEASNIYSRQLMQQSLDGENDDDDEI</sequence>